<comment type="subcellular location">
    <subcellularLocation>
        <location evidence="1">Membrane</location>
    </subcellularLocation>
</comment>
<dbReference type="GO" id="GO:0005783">
    <property type="term" value="C:endoplasmic reticulum"/>
    <property type="evidence" value="ECO:0007669"/>
    <property type="project" value="TreeGrafter"/>
</dbReference>
<reference evidence="8" key="1">
    <citation type="submission" date="2015-04" db="UniProtKB">
        <authorList>
            <consortium name="EnsemblPlants"/>
        </authorList>
    </citation>
    <scope>IDENTIFICATION</scope>
</reference>
<dbReference type="HOGENOM" id="CLU_2227474_0_0_1"/>
<dbReference type="EnsemblPlants" id="OMERI05G21100.1">
    <property type="protein sequence ID" value="OMERI05G21100.1"/>
    <property type="gene ID" value="OMERI05G21100"/>
</dbReference>
<dbReference type="PANTHER" id="PTHR10926:SF70">
    <property type="entry name" value="ALA-INTERACTING SUBUNIT"/>
    <property type="match status" value="1"/>
</dbReference>
<dbReference type="Gramene" id="OMERI05G21100.1">
    <property type="protein sequence ID" value="OMERI05G21100.1"/>
    <property type="gene ID" value="OMERI05G21100"/>
</dbReference>
<dbReference type="AlphaFoldDB" id="A0A0E0DU53"/>
<evidence type="ECO:0000256" key="3">
    <source>
        <dbReference type="ARBA" id="ARBA00022692"/>
    </source>
</evidence>
<evidence type="ECO:0000256" key="2">
    <source>
        <dbReference type="ARBA" id="ARBA00009457"/>
    </source>
</evidence>
<feature type="region of interest" description="Disordered" evidence="6">
    <location>
        <begin position="1"/>
        <end position="57"/>
    </location>
</feature>
<dbReference type="STRING" id="40149.A0A0E0DU53"/>
<evidence type="ECO:0000256" key="1">
    <source>
        <dbReference type="ARBA" id="ARBA00004370"/>
    </source>
</evidence>
<comment type="similarity">
    <text evidence="2">Belongs to the CDC50/LEM3 family.</text>
</comment>
<feature type="compositionally biased region" description="Basic residues" evidence="6">
    <location>
        <begin position="15"/>
        <end position="28"/>
    </location>
</feature>
<evidence type="ECO:0000313" key="9">
    <source>
        <dbReference type="Proteomes" id="UP000008021"/>
    </source>
</evidence>
<evidence type="ECO:0000256" key="4">
    <source>
        <dbReference type="ARBA" id="ARBA00022989"/>
    </source>
</evidence>
<keyword evidence="5 7" id="KW-0472">Membrane</keyword>
<keyword evidence="3 7" id="KW-0812">Transmembrane</keyword>
<name>A0A0E0DU53_9ORYZ</name>
<evidence type="ECO:0000256" key="5">
    <source>
        <dbReference type="ARBA" id="ARBA00023136"/>
    </source>
</evidence>
<proteinExistence type="inferred from homology"/>
<evidence type="ECO:0000256" key="6">
    <source>
        <dbReference type="SAM" id="MobiDB-lite"/>
    </source>
</evidence>
<evidence type="ECO:0000256" key="7">
    <source>
        <dbReference type="SAM" id="Phobius"/>
    </source>
</evidence>
<evidence type="ECO:0000313" key="8">
    <source>
        <dbReference type="EnsemblPlants" id="OMERI05G21100.1"/>
    </source>
</evidence>
<accession>A0A0E0DU53</accession>
<keyword evidence="4 7" id="KW-1133">Transmembrane helix</keyword>
<dbReference type="GO" id="GO:0005794">
    <property type="term" value="C:Golgi apparatus"/>
    <property type="evidence" value="ECO:0007669"/>
    <property type="project" value="TreeGrafter"/>
</dbReference>
<dbReference type="InterPro" id="IPR005045">
    <property type="entry name" value="CDC50/LEM3_fam"/>
</dbReference>
<organism evidence="8">
    <name type="scientific">Oryza meridionalis</name>
    <dbReference type="NCBI Taxonomy" id="40149"/>
    <lineage>
        <taxon>Eukaryota</taxon>
        <taxon>Viridiplantae</taxon>
        <taxon>Streptophyta</taxon>
        <taxon>Embryophyta</taxon>
        <taxon>Tracheophyta</taxon>
        <taxon>Spermatophyta</taxon>
        <taxon>Magnoliopsida</taxon>
        <taxon>Liliopsida</taxon>
        <taxon>Poales</taxon>
        <taxon>Poaceae</taxon>
        <taxon>BOP clade</taxon>
        <taxon>Oryzoideae</taxon>
        <taxon>Oryzeae</taxon>
        <taxon>Oryzinae</taxon>
        <taxon>Oryza</taxon>
    </lineage>
</organism>
<reference evidence="8" key="2">
    <citation type="submission" date="2018-05" db="EMBL/GenBank/DDBJ databases">
        <title>OmerRS3 (Oryza meridionalis Reference Sequence Version 3).</title>
        <authorList>
            <person name="Zhang J."/>
            <person name="Kudrna D."/>
            <person name="Lee S."/>
            <person name="Talag J."/>
            <person name="Welchert J."/>
            <person name="Wing R.A."/>
        </authorList>
    </citation>
    <scope>NUCLEOTIDE SEQUENCE [LARGE SCALE GENOMIC DNA]</scope>
    <source>
        <strain evidence="8">cv. OR44</strain>
    </source>
</reference>
<protein>
    <submittedName>
        <fullName evidence="8">Uncharacterized protein</fullName>
    </submittedName>
</protein>
<sequence length="106" mass="11710">MGTETKDDTDPIPCRNRRRLRSSQRKGRGKEGDDHPRMSTSGSESDSVAAKRSMKPKYSKFTQQELPAWKPLYTPGIVIGAFSLIGIIFIPIGLVSIAASQEKFKG</sequence>
<dbReference type="Proteomes" id="UP000008021">
    <property type="component" value="Chromosome 5"/>
</dbReference>
<feature type="transmembrane region" description="Helical" evidence="7">
    <location>
        <begin position="77"/>
        <end position="99"/>
    </location>
</feature>
<dbReference type="PANTHER" id="PTHR10926">
    <property type="entry name" value="CELL CYCLE CONTROL PROTEIN 50"/>
    <property type="match status" value="1"/>
</dbReference>
<keyword evidence="9" id="KW-1185">Reference proteome</keyword>
<dbReference type="GO" id="GO:0005886">
    <property type="term" value="C:plasma membrane"/>
    <property type="evidence" value="ECO:0007669"/>
    <property type="project" value="TreeGrafter"/>
</dbReference>